<dbReference type="InterPro" id="IPR027417">
    <property type="entry name" value="P-loop_NTPase"/>
</dbReference>
<dbReference type="AlphaFoldDB" id="A0A371XHL1"/>
<evidence type="ECO:0000256" key="2">
    <source>
        <dbReference type="ARBA" id="ARBA00007599"/>
    </source>
</evidence>
<proteinExistence type="inferred from homology"/>
<keyword evidence="4" id="KW-0963">Cytoplasm</keyword>
<name>A0A371XHL1_9HYPH</name>
<dbReference type="Proteomes" id="UP000262379">
    <property type="component" value="Unassembled WGS sequence"/>
</dbReference>
<keyword evidence="13" id="KW-1185">Reference proteome</keyword>
<dbReference type="Pfam" id="PF02367">
    <property type="entry name" value="TsaE"/>
    <property type="match status" value="1"/>
</dbReference>
<evidence type="ECO:0000313" key="12">
    <source>
        <dbReference type="EMBL" id="RFC68701.1"/>
    </source>
</evidence>
<dbReference type="SUPFAM" id="SSF56112">
    <property type="entry name" value="Protein kinase-like (PK-like)"/>
    <property type="match status" value="1"/>
</dbReference>
<dbReference type="InterPro" id="IPR012180">
    <property type="entry name" value="Bifunc_ATPase/PTrfase"/>
</dbReference>
<comment type="subcellular location">
    <subcellularLocation>
        <location evidence="1">Cytoplasm</location>
    </subcellularLocation>
</comment>
<keyword evidence="6" id="KW-0479">Metal-binding</keyword>
<evidence type="ECO:0000256" key="10">
    <source>
        <dbReference type="ARBA" id="ARBA00032441"/>
    </source>
</evidence>
<dbReference type="SUPFAM" id="SSF52540">
    <property type="entry name" value="P-loop containing nucleoside triphosphate hydrolases"/>
    <property type="match status" value="1"/>
</dbReference>
<dbReference type="Gene3D" id="3.40.50.300">
    <property type="entry name" value="P-loop containing nucleotide triphosphate hydrolases"/>
    <property type="match status" value="1"/>
</dbReference>
<keyword evidence="9" id="KW-0460">Magnesium</keyword>
<evidence type="ECO:0000256" key="6">
    <source>
        <dbReference type="ARBA" id="ARBA00022723"/>
    </source>
</evidence>
<dbReference type="GO" id="GO:0016740">
    <property type="term" value="F:transferase activity"/>
    <property type="evidence" value="ECO:0007669"/>
    <property type="project" value="UniProtKB-KW"/>
</dbReference>
<feature type="domain" description="Aminoglycoside phosphotransferase" evidence="11">
    <location>
        <begin position="170"/>
        <end position="419"/>
    </location>
</feature>
<organism evidence="12 13">
    <name type="scientific">Mesorhizobium denitrificans</name>
    <dbReference type="NCBI Taxonomy" id="2294114"/>
    <lineage>
        <taxon>Bacteria</taxon>
        <taxon>Pseudomonadati</taxon>
        <taxon>Pseudomonadota</taxon>
        <taxon>Alphaproteobacteria</taxon>
        <taxon>Hyphomicrobiales</taxon>
        <taxon>Phyllobacteriaceae</taxon>
        <taxon>Mesorhizobium</taxon>
    </lineage>
</organism>
<evidence type="ECO:0000256" key="8">
    <source>
        <dbReference type="ARBA" id="ARBA00022840"/>
    </source>
</evidence>
<keyword evidence="5" id="KW-0819">tRNA processing</keyword>
<dbReference type="InterPro" id="IPR003442">
    <property type="entry name" value="T6A_TsaE"/>
</dbReference>
<dbReference type="PANTHER" id="PTHR33540:SF2">
    <property type="entry name" value="TRNA THREONYLCARBAMOYLADENOSINE BIOSYNTHESIS PROTEIN TSAE"/>
    <property type="match status" value="1"/>
</dbReference>
<evidence type="ECO:0000256" key="3">
    <source>
        <dbReference type="ARBA" id="ARBA00019010"/>
    </source>
</evidence>
<comment type="similarity">
    <text evidence="2">Belongs to the TsaE family.</text>
</comment>
<dbReference type="GO" id="GO:0046872">
    <property type="term" value="F:metal ion binding"/>
    <property type="evidence" value="ECO:0007669"/>
    <property type="project" value="UniProtKB-KW"/>
</dbReference>
<evidence type="ECO:0000256" key="4">
    <source>
        <dbReference type="ARBA" id="ARBA00022490"/>
    </source>
</evidence>
<dbReference type="GO" id="GO:0005737">
    <property type="term" value="C:cytoplasm"/>
    <property type="evidence" value="ECO:0007669"/>
    <property type="project" value="UniProtKB-SubCell"/>
</dbReference>
<keyword evidence="8" id="KW-0067">ATP-binding</keyword>
<gene>
    <name evidence="12" type="primary">tsaE</name>
    <name evidence="12" type="ORF">DY251_06265</name>
</gene>
<dbReference type="InterPro" id="IPR002575">
    <property type="entry name" value="Aminoglycoside_PTrfase"/>
</dbReference>
<evidence type="ECO:0000313" key="13">
    <source>
        <dbReference type="Proteomes" id="UP000262379"/>
    </source>
</evidence>
<comment type="caution">
    <text evidence="12">The sequence shown here is derived from an EMBL/GenBank/DDBJ whole genome shotgun (WGS) entry which is preliminary data.</text>
</comment>
<dbReference type="Gene3D" id="3.30.200.20">
    <property type="entry name" value="Phosphorylase Kinase, domain 1"/>
    <property type="match status" value="1"/>
</dbReference>
<keyword evidence="7" id="KW-0547">Nucleotide-binding</keyword>
<dbReference type="Gene3D" id="3.90.1200.10">
    <property type="match status" value="1"/>
</dbReference>
<evidence type="ECO:0000256" key="5">
    <source>
        <dbReference type="ARBA" id="ARBA00022694"/>
    </source>
</evidence>
<dbReference type="InterPro" id="IPR011009">
    <property type="entry name" value="Kinase-like_dom_sf"/>
</dbReference>
<dbReference type="EMBL" id="QURN01000004">
    <property type="protein sequence ID" value="RFC68701.1"/>
    <property type="molecule type" value="Genomic_DNA"/>
</dbReference>
<dbReference type="PIRSF" id="PIRSF036599">
    <property type="entry name" value="AtpPhos"/>
    <property type="match status" value="1"/>
</dbReference>
<evidence type="ECO:0000256" key="7">
    <source>
        <dbReference type="ARBA" id="ARBA00022741"/>
    </source>
</evidence>
<dbReference type="PANTHER" id="PTHR33540">
    <property type="entry name" value="TRNA THREONYLCARBAMOYLADENOSINE BIOSYNTHESIS PROTEIN TSAE"/>
    <property type="match status" value="1"/>
</dbReference>
<sequence length="497" mass="54656">MAAQIELFLADEAAAKRLGEDIALALRPGDLIALNGDLGTGKTTLARALIRAMAGDPVLEVPSPTFTLVQAYDTRIPLYHFDLYRLSDSEELEELGLSEALQFGAALVEWPERAKLSAGVTVHLEHEGDGRRAIISGEVAALARVARSLAIRDFLGANGWGEAARRYLLGDASARAYETVDLPGEPRRILMNSPELVLGPPVRDGKPYAIIAHTAQTVSAFVAIDHALRDAGVSVPEIYASDLAQGFLLVEHLGSDTFLEDGKPVAERYAAAAQLLAYMHRHDWPTEIEVGGARHSIPPFDREAMLIEVSLLMDWYLPYMRGAPASDALKAEFEALWNAALDRIATAETSLLMRDYHSPNIVWRATRTGNDRLGILDFQDAMIGPTAYDLASLAMDARVTIPDEIETETVEAYASARAAAGAFDRRTFALAYATMAAHRNSKILGGFVRLDRRDGKPIYLKHLPRIREYVRRAFRHPQLAELRDFYERNGLLSEDAA</sequence>
<evidence type="ECO:0000256" key="1">
    <source>
        <dbReference type="ARBA" id="ARBA00004496"/>
    </source>
</evidence>
<dbReference type="Pfam" id="PF01636">
    <property type="entry name" value="APH"/>
    <property type="match status" value="1"/>
</dbReference>
<protein>
    <recommendedName>
        <fullName evidence="3">tRNA threonylcarbamoyladenosine biosynthesis protein TsaE</fullName>
    </recommendedName>
    <alternativeName>
        <fullName evidence="10">t(6)A37 threonylcarbamoyladenosine biosynthesis protein TsaE</fullName>
    </alternativeName>
</protein>
<dbReference type="NCBIfam" id="TIGR00150">
    <property type="entry name" value="T6A_YjeE"/>
    <property type="match status" value="1"/>
</dbReference>
<reference evidence="13" key="1">
    <citation type="submission" date="2018-08" db="EMBL/GenBank/DDBJ databases">
        <authorList>
            <person name="Im W.T."/>
        </authorList>
    </citation>
    <scope>NUCLEOTIDE SEQUENCE [LARGE SCALE GENOMIC DNA]</scope>
    <source>
        <strain evidence="13">LA-28</strain>
    </source>
</reference>
<evidence type="ECO:0000256" key="9">
    <source>
        <dbReference type="ARBA" id="ARBA00022842"/>
    </source>
</evidence>
<accession>A0A371XHL1</accession>
<keyword evidence="12" id="KW-0808">Transferase</keyword>
<dbReference type="GO" id="GO:0005524">
    <property type="term" value="F:ATP binding"/>
    <property type="evidence" value="ECO:0007669"/>
    <property type="project" value="UniProtKB-KW"/>
</dbReference>
<dbReference type="GO" id="GO:0002949">
    <property type="term" value="P:tRNA threonylcarbamoyladenosine modification"/>
    <property type="evidence" value="ECO:0007669"/>
    <property type="project" value="InterPro"/>
</dbReference>
<evidence type="ECO:0000259" key="11">
    <source>
        <dbReference type="Pfam" id="PF01636"/>
    </source>
</evidence>
<dbReference type="RefSeq" id="WP_116623140.1">
    <property type="nucleotide sequence ID" value="NZ_QURN01000004.1"/>
</dbReference>